<organism evidence="3 4">
    <name type="scientific">Mycosarcoma maydis</name>
    <name type="common">Corn smut fungus</name>
    <name type="synonym">Ustilago maydis</name>
    <dbReference type="NCBI Taxonomy" id="5270"/>
    <lineage>
        <taxon>Eukaryota</taxon>
        <taxon>Fungi</taxon>
        <taxon>Dikarya</taxon>
        <taxon>Basidiomycota</taxon>
        <taxon>Ustilaginomycotina</taxon>
        <taxon>Ustilaginomycetes</taxon>
        <taxon>Ustilaginales</taxon>
        <taxon>Ustilaginaceae</taxon>
        <taxon>Mycosarcoma</taxon>
    </lineage>
</organism>
<keyword evidence="2" id="KW-0732">Signal</keyword>
<protein>
    <submittedName>
        <fullName evidence="3">Uncharacterized protein</fullName>
    </submittedName>
</protein>
<dbReference type="EMBL" id="CM003144">
    <property type="protein sequence ID" value="KIS69774.1"/>
    <property type="molecule type" value="Genomic_DNA"/>
</dbReference>
<evidence type="ECO:0000313" key="4">
    <source>
        <dbReference type="Proteomes" id="UP000000561"/>
    </source>
</evidence>
<dbReference type="Proteomes" id="UP000000561">
    <property type="component" value="Chromosome 5"/>
</dbReference>
<name>A0A0D1E0P0_MYCMD</name>
<feature type="compositionally biased region" description="Basic and acidic residues" evidence="1">
    <location>
        <begin position="113"/>
        <end position="132"/>
    </location>
</feature>
<dbReference type="InParanoid" id="A0A0D1E0P0"/>
<feature type="chain" id="PRO_5002229466" evidence="2">
    <location>
        <begin position="27"/>
        <end position="329"/>
    </location>
</feature>
<dbReference type="RefSeq" id="XP_011388622.1">
    <property type="nucleotide sequence ID" value="XM_011390320.1"/>
</dbReference>
<dbReference type="KEGG" id="uma:UMAG_02296"/>
<dbReference type="eggNOG" id="ENOG502RDS4">
    <property type="taxonomic scope" value="Eukaryota"/>
</dbReference>
<feature type="compositionally biased region" description="Polar residues" evidence="1">
    <location>
        <begin position="99"/>
        <end position="108"/>
    </location>
</feature>
<accession>A0A0D1E0P0</accession>
<feature type="compositionally biased region" description="Polar residues" evidence="1">
    <location>
        <begin position="133"/>
        <end position="144"/>
    </location>
</feature>
<evidence type="ECO:0000256" key="2">
    <source>
        <dbReference type="SAM" id="SignalP"/>
    </source>
</evidence>
<evidence type="ECO:0000256" key="1">
    <source>
        <dbReference type="SAM" id="MobiDB-lite"/>
    </source>
</evidence>
<dbReference type="AlphaFoldDB" id="A0A0D1E0P0"/>
<dbReference type="VEuPathDB" id="FungiDB:UMAG_02296"/>
<sequence length="329" mass="36880">MNPLRALLSIQSVLAILACMSQQAAAASIALDELERLLDAPVDEAQLTVSSDAGRPGTQSFPSTSIEGSWSDILHRLNNESPRSSVAQRDPTVPATIWRQHQQTSDDSPTLPRVEHDREATRKEVASEERSLSPESFVNAQHAHSSTAAIDPTLPSFTVPIDIPYDILTKGEREQILLYLHAALQNRPGGPVRGTVWPLILEDMSPTEYKSLYRSLFAARNNRGELVRFLWIRDGFLYLFGRPDKSSLGFSRMHGTDGGRLRNLYSVWRLEYHGHTRIWRYLGGLHVPGHRPPETFMRNGLLKLADIPQRPKTFLRDAAHVDPGQPMIT</sequence>
<proteinExistence type="predicted"/>
<dbReference type="GeneID" id="23563081"/>
<reference evidence="3 4" key="1">
    <citation type="journal article" date="2006" name="Nature">
        <title>Insights from the genome of the biotrophic fungal plant pathogen Ustilago maydis.</title>
        <authorList>
            <person name="Kamper J."/>
            <person name="Kahmann R."/>
            <person name="Bolker M."/>
            <person name="Ma L.J."/>
            <person name="Brefort T."/>
            <person name="Saville B.J."/>
            <person name="Banuett F."/>
            <person name="Kronstad J.W."/>
            <person name="Gold S.E."/>
            <person name="Muller O."/>
            <person name="Perlin M.H."/>
            <person name="Wosten H.A."/>
            <person name="de Vries R."/>
            <person name="Ruiz-Herrera J."/>
            <person name="Reynaga-Pena C.G."/>
            <person name="Snetselaar K."/>
            <person name="McCann M."/>
            <person name="Perez-Martin J."/>
            <person name="Feldbrugge M."/>
            <person name="Basse C.W."/>
            <person name="Steinberg G."/>
            <person name="Ibeas J.I."/>
            <person name="Holloman W."/>
            <person name="Guzman P."/>
            <person name="Farman M."/>
            <person name="Stajich J.E."/>
            <person name="Sentandreu R."/>
            <person name="Gonzalez-Prieto J.M."/>
            <person name="Kennell J.C."/>
            <person name="Molina L."/>
            <person name="Schirawski J."/>
            <person name="Mendoza-Mendoza A."/>
            <person name="Greilinger D."/>
            <person name="Munch K."/>
            <person name="Rossel N."/>
            <person name="Scherer M."/>
            <person name="Vranes M."/>
            <person name="Ladendorf O."/>
            <person name="Vincon V."/>
            <person name="Fuchs U."/>
            <person name="Sandrock B."/>
            <person name="Meng S."/>
            <person name="Ho E.C."/>
            <person name="Cahill M.J."/>
            <person name="Boyce K.J."/>
            <person name="Klose J."/>
            <person name="Klosterman S.J."/>
            <person name="Deelstra H.J."/>
            <person name="Ortiz-Castellanos L."/>
            <person name="Li W."/>
            <person name="Sanchez-Alonso P."/>
            <person name="Schreier P.H."/>
            <person name="Hauser-Hahn I."/>
            <person name="Vaupel M."/>
            <person name="Koopmann E."/>
            <person name="Friedrich G."/>
            <person name="Voss H."/>
            <person name="Schluter T."/>
            <person name="Margolis J."/>
            <person name="Platt D."/>
            <person name="Swimmer C."/>
            <person name="Gnirke A."/>
            <person name="Chen F."/>
            <person name="Vysotskaia V."/>
            <person name="Mannhaupt G."/>
            <person name="Guldener U."/>
            <person name="Munsterkotter M."/>
            <person name="Haase D."/>
            <person name="Oesterheld M."/>
            <person name="Mewes H.W."/>
            <person name="Mauceli E.W."/>
            <person name="DeCaprio D."/>
            <person name="Wade C.M."/>
            <person name="Butler J."/>
            <person name="Young S."/>
            <person name="Jaffe D.B."/>
            <person name="Calvo S."/>
            <person name="Nusbaum C."/>
            <person name="Galagan J."/>
            <person name="Birren B.W."/>
        </authorList>
    </citation>
    <scope>NUCLEOTIDE SEQUENCE [LARGE SCALE GENOMIC DNA]</scope>
    <source>
        <strain evidence="4">DSM 14603 / FGSC 9021 / UM521</strain>
    </source>
</reference>
<gene>
    <name evidence="3" type="ORF">UMAG_02296</name>
</gene>
<feature type="signal peptide" evidence="2">
    <location>
        <begin position="1"/>
        <end position="26"/>
    </location>
</feature>
<dbReference type="PROSITE" id="PS51257">
    <property type="entry name" value="PROKAR_LIPOPROTEIN"/>
    <property type="match status" value="1"/>
</dbReference>
<evidence type="ECO:0000313" key="3">
    <source>
        <dbReference type="EMBL" id="KIS69774.1"/>
    </source>
</evidence>
<feature type="region of interest" description="Disordered" evidence="1">
    <location>
        <begin position="97"/>
        <end position="144"/>
    </location>
</feature>
<keyword evidence="4" id="KW-1185">Reference proteome</keyword>